<proteinExistence type="predicted"/>
<dbReference type="EMBL" id="ML979016">
    <property type="protein sequence ID" value="KAF1922720.1"/>
    <property type="molecule type" value="Genomic_DNA"/>
</dbReference>
<gene>
    <name evidence="3" type="ORF">M421DRAFT_96585</name>
</gene>
<dbReference type="GeneID" id="54356070"/>
<accession>A0A6A5R689</accession>
<name>A0A6A5R689_9PLEO</name>
<keyword evidence="4" id="KW-1185">Reference proteome</keyword>
<organism evidence="3 4">
    <name type="scientific">Didymella exigua CBS 183.55</name>
    <dbReference type="NCBI Taxonomy" id="1150837"/>
    <lineage>
        <taxon>Eukaryota</taxon>
        <taxon>Fungi</taxon>
        <taxon>Dikarya</taxon>
        <taxon>Ascomycota</taxon>
        <taxon>Pezizomycotina</taxon>
        <taxon>Dothideomycetes</taxon>
        <taxon>Pleosporomycetidae</taxon>
        <taxon>Pleosporales</taxon>
        <taxon>Pleosporineae</taxon>
        <taxon>Didymellaceae</taxon>
        <taxon>Didymella</taxon>
    </lineage>
</organism>
<feature type="coiled-coil region" evidence="1">
    <location>
        <begin position="67"/>
        <end position="101"/>
    </location>
</feature>
<dbReference type="Proteomes" id="UP000800082">
    <property type="component" value="Unassembled WGS sequence"/>
</dbReference>
<evidence type="ECO:0000313" key="4">
    <source>
        <dbReference type="Proteomes" id="UP000800082"/>
    </source>
</evidence>
<feature type="region of interest" description="Disordered" evidence="2">
    <location>
        <begin position="1"/>
        <end position="23"/>
    </location>
</feature>
<sequence>MDLHSSPDSTRPQSDGTNNSQATVEDLDLYKDLGLHVFADLRRSNEDLSENLIEASYPKVQQRNGALKDVSARVDELRRDIAEQSERVIALEKENSDIKRMLVDFEECFNNLGQKLRAGTKLLKRRSETTGEANESRAIEKRKKNTQRWAASQFENDSFGLFASAVVFSPVLRSSTLFHPLQPRAGLLLIAERPLQVRAYVALVHVCVSLQGTRYSDGRTRMSTTMCVS</sequence>
<reference evidence="3" key="1">
    <citation type="journal article" date="2020" name="Stud. Mycol.">
        <title>101 Dothideomycetes genomes: a test case for predicting lifestyles and emergence of pathogens.</title>
        <authorList>
            <person name="Haridas S."/>
            <person name="Albert R."/>
            <person name="Binder M."/>
            <person name="Bloem J."/>
            <person name="Labutti K."/>
            <person name="Salamov A."/>
            <person name="Andreopoulos B."/>
            <person name="Baker S."/>
            <person name="Barry K."/>
            <person name="Bills G."/>
            <person name="Bluhm B."/>
            <person name="Cannon C."/>
            <person name="Castanera R."/>
            <person name="Culley D."/>
            <person name="Daum C."/>
            <person name="Ezra D."/>
            <person name="Gonzalez J."/>
            <person name="Henrissat B."/>
            <person name="Kuo A."/>
            <person name="Liang C."/>
            <person name="Lipzen A."/>
            <person name="Lutzoni F."/>
            <person name="Magnuson J."/>
            <person name="Mondo S."/>
            <person name="Nolan M."/>
            <person name="Ohm R."/>
            <person name="Pangilinan J."/>
            <person name="Park H.-J."/>
            <person name="Ramirez L."/>
            <person name="Alfaro M."/>
            <person name="Sun H."/>
            <person name="Tritt A."/>
            <person name="Yoshinaga Y."/>
            <person name="Zwiers L.-H."/>
            <person name="Turgeon B."/>
            <person name="Goodwin S."/>
            <person name="Spatafora J."/>
            <person name="Crous P."/>
            <person name="Grigoriev I."/>
        </authorList>
    </citation>
    <scope>NUCLEOTIDE SEQUENCE</scope>
    <source>
        <strain evidence="3">CBS 183.55</strain>
    </source>
</reference>
<protein>
    <submittedName>
        <fullName evidence="3">Uncharacterized protein</fullName>
    </submittedName>
</protein>
<dbReference type="OrthoDB" id="10628225at2759"/>
<dbReference type="RefSeq" id="XP_033442973.1">
    <property type="nucleotide sequence ID" value="XM_033598403.1"/>
</dbReference>
<evidence type="ECO:0000256" key="2">
    <source>
        <dbReference type="SAM" id="MobiDB-lite"/>
    </source>
</evidence>
<keyword evidence="1" id="KW-0175">Coiled coil</keyword>
<dbReference type="AlphaFoldDB" id="A0A6A5R689"/>
<evidence type="ECO:0000256" key="1">
    <source>
        <dbReference type="SAM" id="Coils"/>
    </source>
</evidence>
<evidence type="ECO:0000313" key="3">
    <source>
        <dbReference type="EMBL" id="KAF1922720.1"/>
    </source>
</evidence>